<dbReference type="Gene3D" id="3.40.30.10">
    <property type="entry name" value="Glutaredoxin"/>
    <property type="match status" value="1"/>
</dbReference>
<evidence type="ECO:0000256" key="1">
    <source>
        <dbReference type="SAM" id="SignalP"/>
    </source>
</evidence>
<sequence length="290" mass="31691">MKKTILATALCLLAGYVAASPDDGLAAMQKYYKFNPSVIEARAEPTLFKGLYGIPLRAGGYTRFFNESATMVFNDADGNKWEKLQAFKKVNDPDNLVPKASYPDLYKNLVQSIDLAQAPIVATFGKPGPVYVLVTAHDCPFARKLVENLKRVESKLNLTLAIFPTSLRSETRPMAKALACSRSARAWYDTMLGRPVQLKTPSADCVYDPNKVADMREILSATKGIDKTGTPYIIMPDGVIATGPTATQSDAEIINFFTFNPQRSPMIGVGMIDSINDGRPNLLTGAAPWK</sequence>
<reference evidence="2" key="1">
    <citation type="submission" date="2024-05" db="EMBL/GenBank/DDBJ databases">
        <authorList>
            <person name="Yang L."/>
            <person name="Pan L."/>
        </authorList>
    </citation>
    <scope>NUCLEOTIDE SEQUENCE</scope>
    <source>
        <strain evidence="2">FCG-7</strain>
    </source>
</reference>
<gene>
    <name evidence="2" type="ORF">ABHF33_07140</name>
</gene>
<evidence type="ECO:0000313" key="2">
    <source>
        <dbReference type="EMBL" id="XBM02036.1"/>
    </source>
</evidence>
<dbReference type="AlphaFoldDB" id="A0AAU7FEG4"/>
<protein>
    <recommendedName>
        <fullName evidence="3">Thioredoxin-like fold domain-containing protein</fullName>
    </recommendedName>
</protein>
<dbReference type="KEGG" id="cmav:ABHF33_07140"/>
<dbReference type="EMBL" id="CP157355">
    <property type="protein sequence ID" value="XBM02036.1"/>
    <property type="molecule type" value="Genomic_DNA"/>
</dbReference>
<feature type="signal peptide" evidence="1">
    <location>
        <begin position="1"/>
        <end position="19"/>
    </location>
</feature>
<name>A0AAU7FEG4_9NEIS</name>
<proteinExistence type="predicted"/>
<feature type="chain" id="PRO_5043571332" description="Thioredoxin-like fold domain-containing protein" evidence="1">
    <location>
        <begin position="20"/>
        <end position="290"/>
    </location>
</feature>
<keyword evidence="1" id="KW-0732">Signal</keyword>
<accession>A0AAU7FEG4</accession>
<organism evidence="2">
    <name type="scientific">Chitinibacter mangrovi</name>
    <dbReference type="NCBI Taxonomy" id="3153927"/>
    <lineage>
        <taxon>Bacteria</taxon>
        <taxon>Pseudomonadati</taxon>
        <taxon>Pseudomonadota</taxon>
        <taxon>Betaproteobacteria</taxon>
        <taxon>Neisseriales</taxon>
        <taxon>Chitinibacteraceae</taxon>
        <taxon>Chitinibacter</taxon>
    </lineage>
</organism>
<evidence type="ECO:0008006" key="3">
    <source>
        <dbReference type="Google" id="ProtNLM"/>
    </source>
</evidence>
<dbReference type="RefSeq" id="WP_348946304.1">
    <property type="nucleotide sequence ID" value="NZ_CP157355.1"/>
</dbReference>